<proteinExistence type="predicted"/>
<dbReference type="EMBL" id="RAQQ01000006">
    <property type="protein sequence ID" value="RKF27461.1"/>
    <property type="molecule type" value="Genomic_DNA"/>
</dbReference>
<evidence type="ECO:0000313" key="4">
    <source>
        <dbReference type="EMBL" id="RKF27461.1"/>
    </source>
</evidence>
<keyword evidence="2" id="KW-1133">Transmembrane helix</keyword>
<feature type="compositionally biased region" description="Basic residues" evidence="1">
    <location>
        <begin position="174"/>
        <end position="184"/>
    </location>
</feature>
<dbReference type="RefSeq" id="WP_120328227.1">
    <property type="nucleotide sequence ID" value="NZ_RAQQ01000006.1"/>
</dbReference>
<feature type="transmembrane region" description="Helical" evidence="2">
    <location>
        <begin position="12"/>
        <end position="34"/>
    </location>
</feature>
<evidence type="ECO:0000259" key="3">
    <source>
        <dbReference type="Pfam" id="PF12158"/>
    </source>
</evidence>
<protein>
    <recommendedName>
        <fullName evidence="3">DUF3592 domain-containing protein</fullName>
    </recommendedName>
</protein>
<comment type="caution">
    <text evidence="4">The sequence shown here is derived from an EMBL/GenBank/DDBJ whole genome shotgun (WGS) entry which is preliminary data.</text>
</comment>
<feature type="domain" description="DUF3592" evidence="3">
    <location>
        <begin position="62"/>
        <end position="115"/>
    </location>
</feature>
<dbReference type="InterPro" id="IPR021994">
    <property type="entry name" value="DUF3592"/>
</dbReference>
<evidence type="ECO:0000313" key="5">
    <source>
        <dbReference type="Proteomes" id="UP000285744"/>
    </source>
</evidence>
<feature type="region of interest" description="Disordered" evidence="1">
    <location>
        <begin position="160"/>
        <end position="184"/>
    </location>
</feature>
<feature type="transmembrane region" description="Helical" evidence="2">
    <location>
        <begin position="127"/>
        <end position="149"/>
    </location>
</feature>
<dbReference type="Pfam" id="PF12158">
    <property type="entry name" value="DUF3592"/>
    <property type="match status" value="1"/>
</dbReference>
<dbReference type="AlphaFoldDB" id="A0A420F3H0"/>
<evidence type="ECO:0000256" key="1">
    <source>
        <dbReference type="SAM" id="MobiDB-lite"/>
    </source>
</evidence>
<accession>A0A420F3H0</accession>
<name>A0A420F3H0_9ACTN</name>
<sequence>MRSALTRLLDTPVRQAVGGLLLAGVGGLLLWLPIHTQNALDDWTAELRAGGEPTRAIIYDRVTKRHNTTMYFRYEIGGRTYEQEVPCVEVCRSYGDEVPIWVNPADPRDFVTDFGQLSGHRGRVQGVLGAGGFVMLLLGLLVTLSRIPFRRWLPRRAPRRRTAVRAPGGPRFTARSKHKQRARR</sequence>
<organism evidence="4 5">
    <name type="scientific">Micromonospora globbae</name>
    <dbReference type="NCBI Taxonomy" id="1894969"/>
    <lineage>
        <taxon>Bacteria</taxon>
        <taxon>Bacillati</taxon>
        <taxon>Actinomycetota</taxon>
        <taxon>Actinomycetes</taxon>
        <taxon>Micromonosporales</taxon>
        <taxon>Micromonosporaceae</taxon>
        <taxon>Micromonospora</taxon>
    </lineage>
</organism>
<keyword evidence="2" id="KW-0472">Membrane</keyword>
<evidence type="ECO:0000256" key="2">
    <source>
        <dbReference type="SAM" id="Phobius"/>
    </source>
</evidence>
<keyword evidence="2" id="KW-0812">Transmembrane</keyword>
<reference evidence="4 5" key="1">
    <citation type="journal article" date="2018" name="Int. J. Syst. Evol. Microbiol.">
        <title>Micromonospora globbae sp. nov., an endophytic actinomycete isolated from roots of Globba winitii C. H. Wright.</title>
        <authorList>
            <person name="Kuncharoen N."/>
            <person name="Pittayakhajonwut P."/>
            <person name="Tanasupawat S."/>
        </authorList>
    </citation>
    <scope>NUCLEOTIDE SEQUENCE [LARGE SCALE GENOMIC DNA]</scope>
    <source>
        <strain evidence="4 5">WPS1-2</strain>
    </source>
</reference>
<dbReference type="Proteomes" id="UP000285744">
    <property type="component" value="Unassembled WGS sequence"/>
</dbReference>
<gene>
    <name evidence="4" type="ORF">D7I43_10420</name>
</gene>
<dbReference type="OrthoDB" id="3384460at2"/>